<evidence type="ECO:0000313" key="2">
    <source>
        <dbReference type="Proteomes" id="UP000076078"/>
    </source>
</evidence>
<dbReference type="EMBL" id="LODT01000051">
    <property type="protein sequence ID" value="KYQ88478.1"/>
    <property type="molecule type" value="Genomic_DNA"/>
</dbReference>
<dbReference type="Gene3D" id="3.80.10.10">
    <property type="entry name" value="Ribonuclease Inhibitor"/>
    <property type="match status" value="1"/>
</dbReference>
<sequence length="542" mass="62592">MTDQYIEVFKNSFLRLQILNGLVRERDLFNLMLTSKEMQSLTQSSLKNMTLEINCCKHIIHNAIIYKLKIYNADLDTLLQLKQVDILELVDFGYIQLSEDEKWKCIDHLKVIVKDHLILTSQHEKISYKGFQPLFHLLRELYLDRVIDNMNVDFGNIKSITSASDPYYRGRLPSFILKFLLQKKFKNLNEINLKGSQIINDNLKNIGKNSSIQIVSLDSCGITDEGVSYVIGSVQKLRLLDLENVTDKPLQLAKDTLKYLYLTNCPKITGTFLQFTELKCLDLGNNINYLKPMEGVNFDKIRNIKLDINRMSGVVNDWDESNPYSHFHHVTHLVHPNSDYLSDEILSNLNRIKRLQVNQCGPNETITDKGIADLFKNRNPNAGPIKQLVISSTVITEKSLKLLSDVKCLQLHLPLTDDHLKYLENVEELTIENGENITDGMQYLKNVKVLEIYNVNANMNTSGFTYLTNLKSIKIEESLPIECFKYLGDIDKIEIFTWDSDPIPQELVLNLVKIKEIEYLNDRTFLSEESELFLKNRGVKFI</sequence>
<dbReference type="Proteomes" id="UP000076078">
    <property type="component" value="Unassembled WGS sequence"/>
</dbReference>
<dbReference type="GO" id="GO:0019005">
    <property type="term" value="C:SCF ubiquitin ligase complex"/>
    <property type="evidence" value="ECO:0007669"/>
    <property type="project" value="TreeGrafter"/>
</dbReference>
<proteinExistence type="predicted"/>
<comment type="caution">
    <text evidence="1">The sequence shown here is derived from an EMBL/GenBank/DDBJ whole genome shotgun (WGS) entry which is preliminary data.</text>
</comment>
<organism evidence="1 2">
    <name type="scientific">Tieghemostelium lacteum</name>
    <name type="common">Slime mold</name>
    <name type="synonym">Dictyostelium lacteum</name>
    <dbReference type="NCBI Taxonomy" id="361077"/>
    <lineage>
        <taxon>Eukaryota</taxon>
        <taxon>Amoebozoa</taxon>
        <taxon>Evosea</taxon>
        <taxon>Eumycetozoa</taxon>
        <taxon>Dictyostelia</taxon>
        <taxon>Dictyosteliales</taxon>
        <taxon>Raperosteliaceae</taxon>
        <taxon>Tieghemostelium</taxon>
    </lineage>
</organism>
<name>A0A151Z3F9_TIELA</name>
<accession>A0A151Z3F9</accession>
<dbReference type="InterPro" id="IPR032675">
    <property type="entry name" value="LRR_dom_sf"/>
</dbReference>
<dbReference type="PANTHER" id="PTHR13318">
    <property type="entry name" value="PARTNER OF PAIRED, ISOFORM B-RELATED"/>
    <property type="match status" value="1"/>
</dbReference>
<dbReference type="OrthoDB" id="2833965at2759"/>
<dbReference type="InParanoid" id="A0A151Z3F9"/>
<dbReference type="SUPFAM" id="SSF52047">
    <property type="entry name" value="RNI-like"/>
    <property type="match status" value="1"/>
</dbReference>
<keyword evidence="2" id="KW-1185">Reference proteome</keyword>
<gene>
    <name evidence="1" type="ORF">DLAC_11191</name>
</gene>
<dbReference type="AlphaFoldDB" id="A0A151Z3F9"/>
<protein>
    <submittedName>
        <fullName evidence="1">Uncharacterized protein</fullName>
    </submittedName>
</protein>
<evidence type="ECO:0000313" key="1">
    <source>
        <dbReference type="EMBL" id="KYQ88478.1"/>
    </source>
</evidence>
<dbReference type="PANTHER" id="PTHR13318:SF247">
    <property type="entry name" value="GH16156P"/>
    <property type="match status" value="1"/>
</dbReference>
<reference evidence="1 2" key="1">
    <citation type="submission" date="2015-12" db="EMBL/GenBank/DDBJ databases">
        <title>Dictyostelia acquired genes for synthesis and detection of signals that induce cell-type specialization by lateral gene transfer from prokaryotes.</title>
        <authorList>
            <person name="Gloeckner G."/>
            <person name="Schaap P."/>
        </authorList>
    </citation>
    <scope>NUCLEOTIDE SEQUENCE [LARGE SCALE GENOMIC DNA]</scope>
    <source>
        <strain evidence="1 2">TK</strain>
    </source>
</reference>
<dbReference type="GO" id="GO:0031146">
    <property type="term" value="P:SCF-dependent proteasomal ubiquitin-dependent protein catabolic process"/>
    <property type="evidence" value="ECO:0007669"/>
    <property type="project" value="TreeGrafter"/>
</dbReference>